<keyword evidence="3" id="KW-1185">Reference proteome</keyword>
<gene>
    <name evidence="2" type="ORF">OOZ53_03810</name>
</gene>
<dbReference type="InterPro" id="IPR012312">
    <property type="entry name" value="Hemerythrin-like"/>
</dbReference>
<name>A0ABT4VIF8_9HYPH</name>
<evidence type="ECO:0000313" key="2">
    <source>
        <dbReference type="EMBL" id="MDA4844458.1"/>
    </source>
</evidence>
<evidence type="ECO:0000313" key="3">
    <source>
        <dbReference type="Proteomes" id="UP001148313"/>
    </source>
</evidence>
<sequence>MDRLAQARKLAIAALGEPPPVAQLLAPLDYILSDHFRQRSLCKAVEDLANADDFDREMAEAVLRFMKSDFGLHVIDEEEDLFPLLRRRALPEDDINMVLGALSLEHASDHDDAERIVEGLAQALETRRADFPDAEFAALLKRFAAGERRHLIVENAIVMPLARARLNDDDLRNLGRRMAARRGIDYPEKKHAV</sequence>
<organism evidence="2 3">
    <name type="scientific">Hoeflea poritis</name>
    <dbReference type="NCBI Taxonomy" id="2993659"/>
    <lineage>
        <taxon>Bacteria</taxon>
        <taxon>Pseudomonadati</taxon>
        <taxon>Pseudomonadota</taxon>
        <taxon>Alphaproteobacteria</taxon>
        <taxon>Hyphomicrobiales</taxon>
        <taxon>Rhizobiaceae</taxon>
        <taxon>Hoeflea</taxon>
    </lineage>
</organism>
<dbReference type="Gene3D" id="1.20.120.520">
    <property type="entry name" value="nmb1532 protein domain like"/>
    <property type="match status" value="1"/>
</dbReference>
<protein>
    <submittedName>
        <fullName evidence="2">Hemerythrin domain-containing protein</fullName>
    </submittedName>
</protein>
<proteinExistence type="predicted"/>
<feature type="domain" description="Hemerythrin-like" evidence="1">
    <location>
        <begin position="27"/>
        <end position="162"/>
    </location>
</feature>
<dbReference type="Proteomes" id="UP001148313">
    <property type="component" value="Unassembled WGS sequence"/>
</dbReference>
<dbReference type="EMBL" id="JAPJZH010000002">
    <property type="protein sequence ID" value="MDA4844458.1"/>
    <property type="molecule type" value="Genomic_DNA"/>
</dbReference>
<comment type="caution">
    <text evidence="2">The sequence shown here is derived from an EMBL/GenBank/DDBJ whole genome shotgun (WGS) entry which is preliminary data.</text>
</comment>
<dbReference type="Pfam" id="PF01814">
    <property type="entry name" value="Hemerythrin"/>
    <property type="match status" value="1"/>
</dbReference>
<accession>A0ABT4VIF8</accession>
<reference evidence="2" key="1">
    <citation type="submission" date="2022-11" db="EMBL/GenBank/DDBJ databases">
        <title>Hoeflea poritis sp. nov., isolated from scleractinian coral Porites lutea.</title>
        <authorList>
            <person name="Zhang G."/>
            <person name="Wei Q."/>
            <person name="Cai L."/>
        </authorList>
    </citation>
    <scope>NUCLEOTIDE SEQUENCE</scope>
    <source>
        <strain evidence="2">E7-10</strain>
    </source>
</reference>
<evidence type="ECO:0000259" key="1">
    <source>
        <dbReference type="Pfam" id="PF01814"/>
    </source>
</evidence>
<dbReference type="RefSeq" id="WP_271087988.1">
    <property type="nucleotide sequence ID" value="NZ_JAPJZH010000002.1"/>
</dbReference>